<organism evidence="9 10">
    <name type="scientific">Tilletiaria anomala (strain ATCC 24038 / CBS 436.72 / UBC 951)</name>
    <dbReference type="NCBI Taxonomy" id="1037660"/>
    <lineage>
        <taxon>Eukaryota</taxon>
        <taxon>Fungi</taxon>
        <taxon>Dikarya</taxon>
        <taxon>Basidiomycota</taxon>
        <taxon>Ustilaginomycotina</taxon>
        <taxon>Exobasidiomycetes</taxon>
        <taxon>Georgefischeriales</taxon>
        <taxon>Tilletiariaceae</taxon>
        <taxon>Tilletiaria</taxon>
    </lineage>
</organism>
<evidence type="ECO:0000256" key="2">
    <source>
        <dbReference type="ARBA" id="ARBA00023015"/>
    </source>
</evidence>
<feature type="compositionally biased region" description="Acidic residues" evidence="7">
    <location>
        <begin position="742"/>
        <end position="753"/>
    </location>
</feature>
<dbReference type="InParanoid" id="A0A066VXC5"/>
<feature type="compositionally biased region" description="Polar residues" evidence="7">
    <location>
        <begin position="73"/>
        <end position="104"/>
    </location>
</feature>
<comment type="caution">
    <text evidence="9">The sequence shown here is derived from an EMBL/GenBank/DDBJ whole genome shotgun (WGS) entry which is preliminary data.</text>
</comment>
<dbReference type="PROSITE" id="PS50888">
    <property type="entry name" value="BHLH"/>
    <property type="match status" value="1"/>
</dbReference>
<keyword evidence="6" id="KW-0175">Coiled coil</keyword>
<dbReference type="EMBL" id="JMSN01000046">
    <property type="protein sequence ID" value="KDN44928.1"/>
    <property type="molecule type" value="Genomic_DNA"/>
</dbReference>
<dbReference type="AlphaFoldDB" id="A0A066VXC5"/>
<feature type="compositionally biased region" description="Polar residues" evidence="7">
    <location>
        <begin position="282"/>
        <end position="308"/>
    </location>
</feature>
<dbReference type="Proteomes" id="UP000027361">
    <property type="component" value="Unassembled WGS sequence"/>
</dbReference>
<dbReference type="InterPro" id="IPR052207">
    <property type="entry name" value="Max-like/E-box_TFs"/>
</dbReference>
<feature type="region of interest" description="Disordered" evidence="7">
    <location>
        <begin position="727"/>
        <end position="781"/>
    </location>
</feature>
<evidence type="ECO:0000256" key="1">
    <source>
        <dbReference type="ARBA" id="ARBA00004123"/>
    </source>
</evidence>
<dbReference type="RefSeq" id="XP_013242995.1">
    <property type="nucleotide sequence ID" value="XM_013387541.1"/>
</dbReference>
<evidence type="ECO:0000256" key="7">
    <source>
        <dbReference type="SAM" id="MobiDB-lite"/>
    </source>
</evidence>
<sequence length="829" mass="89152">MEASRADLVSPGTDPSSSPREPDLPSMTAASASSAALTPQQPTATAPPVTWNGPSPTAFSEFIHSPRSFIHPSLSSPRTDAASRSSRQNSPALGSNVAYRQQGTKGRALLRHQHSSMGHTRSELDVSPNAQQHSGGMDQDAGVGNTDQSMQHDVAMRSSDSQEGYRNGGPANDDSSSMEGDEGANSILFSPAEANFMAESLSSADRMDPFGQNGFVVPARLPPRLGFGSGTLDCQGMPKEQQQRPYSHQSQMQVPPHSSSHQQYSPPHHHSLQQIETKFGEASTSKHQLTGRDASTSYPGNRFSPAQGQRSLESLRAQWAATALLGGRSSWDVQMQSRAAVYQPSWPAGLPGSSSAASMSGDRTQQNGMAFVDHFGPSSSLRDVAETLRKQKGGIGAPPGSTMIAEGPEASGLAKSGNSDAGGLVPDGFNDMPFQANPLGPPAGMTNLYNPNVVPLSAAALEAHQQVFGPLKVRRPQSGRGTTSSKTLATGYGNNPQWQMQQLHFLQEQRERALLRKERAEQEARDQARMASLQGNVPSLSQISQAFPSNHQFPGGQSGSKHEVLPTVPRLVSPGQHYDAQRGAGRNGQTGSKSKSPPAGQGSAIVFNASGWKPTIFNIEIDASRAKDKMPAHLMDLLLTDAEHKRQPHLQRLREQIASGEIEDPQIKVREMEAERECERKRKEPHQLLTDAEKKANHIASEQKRRANIKKGYEGLNELVPALRDALDKGGGMESGNAGGDDGSDEYDSDEADVSCKKKPTKKQGADEKAEPGRTGPRSEAIVLHRTLDYIRDQLEAHARLLARRKHARASLAAHYGVDIRVPAKPSSD</sequence>
<dbReference type="OrthoDB" id="5778525at2759"/>
<reference evidence="9 10" key="1">
    <citation type="submission" date="2014-05" db="EMBL/GenBank/DDBJ databases">
        <title>Draft genome sequence of a rare smut relative, Tilletiaria anomala UBC 951.</title>
        <authorList>
            <consortium name="DOE Joint Genome Institute"/>
            <person name="Toome M."/>
            <person name="Kuo A."/>
            <person name="Henrissat B."/>
            <person name="Lipzen A."/>
            <person name="Tritt A."/>
            <person name="Yoshinaga Y."/>
            <person name="Zane M."/>
            <person name="Barry K."/>
            <person name="Grigoriev I.V."/>
            <person name="Spatafora J.W."/>
            <person name="Aimea M.C."/>
        </authorList>
    </citation>
    <scope>NUCLEOTIDE SEQUENCE [LARGE SCALE GENOMIC DNA]</scope>
    <source>
        <strain evidence="9 10">UBC 951</strain>
    </source>
</reference>
<feature type="coiled-coil region" evidence="6">
    <location>
        <begin position="503"/>
        <end position="530"/>
    </location>
</feature>
<name>A0A066VXC5_TILAU</name>
<dbReference type="GO" id="GO:0005634">
    <property type="term" value="C:nucleus"/>
    <property type="evidence" value="ECO:0007669"/>
    <property type="project" value="UniProtKB-SubCell"/>
</dbReference>
<protein>
    <recommendedName>
        <fullName evidence="8">BHLH domain-containing protein</fullName>
    </recommendedName>
</protein>
<dbReference type="InterPro" id="IPR011598">
    <property type="entry name" value="bHLH_dom"/>
</dbReference>
<dbReference type="Gene3D" id="4.10.280.10">
    <property type="entry name" value="Helix-loop-helix DNA-binding domain"/>
    <property type="match status" value="1"/>
</dbReference>
<feature type="compositionally biased region" description="Low complexity" evidence="7">
    <location>
        <begin position="247"/>
        <end position="266"/>
    </location>
</feature>
<dbReference type="SUPFAM" id="SSF47459">
    <property type="entry name" value="HLH, helix-loop-helix DNA-binding domain"/>
    <property type="match status" value="1"/>
</dbReference>
<dbReference type="InterPro" id="IPR036638">
    <property type="entry name" value="HLH_DNA-bd_sf"/>
</dbReference>
<feature type="compositionally biased region" description="Polar residues" evidence="7">
    <location>
        <begin position="479"/>
        <end position="495"/>
    </location>
</feature>
<keyword evidence="2" id="KW-0805">Transcription regulation</keyword>
<accession>A0A066VXC5</accession>
<evidence type="ECO:0000256" key="6">
    <source>
        <dbReference type="SAM" id="Coils"/>
    </source>
</evidence>
<evidence type="ECO:0000256" key="4">
    <source>
        <dbReference type="ARBA" id="ARBA00023163"/>
    </source>
</evidence>
<feature type="region of interest" description="Disordered" evidence="7">
    <location>
        <begin position="228"/>
        <end position="308"/>
    </location>
</feature>
<feature type="region of interest" description="Disordered" evidence="7">
    <location>
        <begin position="471"/>
        <end position="495"/>
    </location>
</feature>
<evidence type="ECO:0000313" key="10">
    <source>
        <dbReference type="Proteomes" id="UP000027361"/>
    </source>
</evidence>
<keyword evidence="10" id="KW-1185">Reference proteome</keyword>
<feature type="domain" description="BHLH" evidence="8">
    <location>
        <begin position="693"/>
        <end position="794"/>
    </location>
</feature>
<evidence type="ECO:0000256" key="5">
    <source>
        <dbReference type="ARBA" id="ARBA00023242"/>
    </source>
</evidence>
<gene>
    <name evidence="9" type="ORF">K437DRAFT_274375</name>
</gene>
<dbReference type="GO" id="GO:0046983">
    <property type="term" value="F:protein dimerization activity"/>
    <property type="evidence" value="ECO:0007669"/>
    <property type="project" value="InterPro"/>
</dbReference>
<keyword evidence="5" id="KW-0539">Nucleus</keyword>
<dbReference type="GO" id="GO:0000981">
    <property type="term" value="F:DNA-binding transcription factor activity, RNA polymerase II-specific"/>
    <property type="evidence" value="ECO:0007669"/>
    <property type="project" value="TreeGrafter"/>
</dbReference>
<dbReference type="STRING" id="1037660.A0A066VXC5"/>
<dbReference type="PANTHER" id="PTHR15741:SF27">
    <property type="entry name" value="TRANSCRIPTION FACTOR AP-4"/>
    <property type="match status" value="1"/>
</dbReference>
<dbReference type="Pfam" id="PF00010">
    <property type="entry name" value="HLH"/>
    <property type="match status" value="1"/>
</dbReference>
<dbReference type="HOGENOM" id="CLU_341999_0_0_1"/>
<feature type="region of interest" description="Disordered" evidence="7">
    <location>
        <begin position="1"/>
        <end position="184"/>
    </location>
</feature>
<keyword evidence="4" id="KW-0804">Transcription</keyword>
<feature type="compositionally biased region" description="Low complexity" evidence="7">
    <location>
        <begin position="29"/>
        <end position="50"/>
    </location>
</feature>
<evidence type="ECO:0000313" key="9">
    <source>
        <dbReference type="EMBL" id="KDN44928.1"/>
    </source>
</evidence>
<proteinExistence type="predicted"/>
<comment type="subcellular location">
    <subcellularLocation>
        <location evidence="1">Nucleus</location>
    </subcellularLocation>
</comment>
<keyword evidence="3" id="KW-0238">DNA-binding</keyword>
<evidence type="ECO:0000256" key="3">
    <source>
        <dbReference type="ARBA" id="ARBA00023125"/>
    </source>
</evidence>
<dbReference type="GeneID" id="25266519"/>
<dbReference type="GO" id="GO:0000978">
    <property type="term" value="F:RNA polymerase II cis-regulatory region sequence-specific DNA binding"/>
    <property type="evidence" value="ECO:0007669"/>
    <property type="project" value="TreeGrafter"/>
</dbReference>
<feature type="compositionally biased region" description="Gly residues" evidence="7">
    <location>
        <begin position="729"/>
        <end position="741"/>
    </location>
</feature>
<feature type="region of interest" description="Disordered" evidence="7">
    <location>
        <begin position="573"/>
        <end position="604"/>
    </location>
</feature>
<evidence type="ECO:0000259" key="8">
    <source>
        <dbReference type="PROSITE" id="PS50888"/>
    </source>
</evidence>
<dbReference type="PANTHER" id="PTHR15741">
    <property type="entry name" value="BASIC HELIX-LOOP-HELIX ZIP TRANSCRIPTION FACTOR"/>
    <property type="match status" value="1"/>
</dbReference>